<gene>
    <name evidence="5" type="primary">Contig15657.g16679</name>
    <name evidence="5" type="ORF">STYLEM_8759</name>
</gene>
<dbReference type="PROSITE" id="PS50294">
    <property type="entry name" value="WD_REPEATS_REGION"/>
    <property type="match status" value="1"/>
</dbReference>
<evidence type="ECO:0000313" key="6">
    <source>
        <dbReference type="Proteomes" id="UP000039865"/>
    </source>
</evidence>
<dbReference type="InterPro" id="IPR011047">
    <property type="entry name" value="Quinoprotein_ADH-like_sf"/>
</dbReference>
<dbReference type="InterPro" id="IPR019775">
    <property type="entry name" value="WD40_repeat_CS"/>
</dbReference>
<dbReference type="PROSITE" id="PS50082">
    <property type="entry name" value="WD_REPEATS_2"/>
    <property type="match status" value="2"/>
</dbReference>
<dbReference type="SMART" id="SM00320">
    <property type="entry name" value="WD40"/>
    <property type="match status" value="10"/>
</dbReference>
<name>A0A078AE17_STYLE</name>
<sequence>MSLNYRNVVKLEDKDILTPDKDGDKKKDLQRKDSDLQQLEGEKQNASEKINLQHIMELREAFEAADTDKGAFGGVIGKGMNPKQLNQLFMKIDADSNGSVAEHFEYVKANKPDPPPKSEKLCHNDMITCILVLQPEDYQDGNRAQVHKSSGAETKKNIKFITSSRDGTVKVWIGLALKWEKTIQVSSSWVTAIQYMVLSKRLVAACANRMISFYDLNQTNYNVPVSRIENLVGIPLCLECHKHEIEDQFEKKIEDLYEQTVEKKNKAKTASNKKEGQIIEKDKTSTTLSKKKPIAYQRKEHGLTIIEKQIHKGWITKIKFYPDLNYIISSSLDGFIHIHDIEDLSYKENKTFNLHQKGVNSFVYSSKHRFVASCGEERHIIMWDPFTLGALSYLYGHNTSVQDLTINEDRHHLISLGTDKVVKIWDIRTYACIQTIFDKICYRPEDRLTFLHFDKNTNNILLVSGDDGSFIAVWDIENGKLMSKFGDAHGVLFNGQCLTELISEETGKKLDSEITAVANTIQFDPDADMENQKMSHIITVGWDKKIHIWPDDKEEEVETCKILPKNEQKGTNQLIYTGGHDGSLIAWNFETGYVKFYLHDCDASCMSKTGEYIKESKSLLIFYKKKLLMSVTADQYIRFWDFDITGQKQPIFTFYADHHKDDSISAIATTIENDYIVTGDTSGCLKLWNIENFRFKEDHSTENIKVEWFIIAHKSVVNSIQIVEGKQFQEDKFIITASNDHNIHLHRLSNGVFIGQFGQESMWNIHDLSAFERRRPRYVRSWFLANFPKRIKKSLQNQKKTVGFKDSMYLEESKIEEGYDSQSPTRGKEDQKDQFDDDYDSEDDDDLGGVTIKGASQYLSYQPREKKQSDRNKIINEEKYFKNIQRLSPKLDKGKNLKQLRERLVQDFKQKYKNNSSAFLND</sequence>
<dbReference type="OrthoDB" id="10251381at2759"/>
<dbReference type="InterPro" id="IPR051242">
    <property type="entry name" value="WD-EF-hand_domain"/>
</dbReference>
<evidence type="ECO:0000256" key="3">
    <source>
        <dbReference type="PROSITE-ProRule" id="PRU00221"/>
    </source>
</evidence>
<dbReference type="InterPro" id="IPR015943">
    <property type="entry name" value="WD40/YVTN_repeat-like_dom_sf"/>
</dbReference>
<dbReference type="Gene3D" id="2.130.10.10">
    <property type="entry name" value="YVTN repeat-like/Quinoprotein amine dehydrogenase"/>
    <property type="match status" value="3"/>
</dbReference>
<dbReference type="InParanoid" id="A0A078AE17"/>
<evidence type="ECO:0000256" key="2">
    <source>
        <dbReference type="ARBA" id="ARBA00022737"/>
    </source>
</evidence>
<evidence type="ECO:0000313" key="5">
    <source>
        <dbReference type="EMBL" id="CDW79767.1"/>
    </source>
</evidence>
<feature type="compositionally biased region" description="Acidic residues" evidence="4">
    <location>
        <begin position="835"/>
        <end position="847"/>
    </location>
</feature>
<feature type="region of interest" description="Disordered" evidence="4">
    <location>
        <begin position="815"/>
        <end position="849"/>
    </location>
</feature>
<reference evidence="5 6" key="1">
    <citation type="submission" date="2014-06" db="EMBL/GenBank/DDBJ databases">
        <authorList>
            <person name="Swart Estienne"/>
        </authorList>
    </citation>
    <scope>NUCLEOTIDE SEQUENCE [LARGE SCALE GENOMIC DNA]</scope>
    <source>
        <strain evidence="5 6">130c</strain>
    </source>
</reference>
<dbReference type="PROSITE" id="PS00678">
    <property type="entry name" value="WD_REPEATS_1"/>
    <property type="match status" value="1"/>
</dbReference>
<evidence type="ECO:0000256" key="1">
    <source>
        <dbReference type="ARBA" id="ARBA00022574"/>
    </source>
</evidence>
<dbReference type="PANTHER" id="PTHR44324">
    <property type="entry name" value="WD40 REPEAT DOMAIN 95"/>
    <property type="match status" value="1"/>
</dbReference>
<feature type="repeat" description="WD" evidence="3">
    <location>
        <begin position="352"/>
        <end position="384"/>
    </location>
</feature>
<dbReference type="Pfam" id="PF00400">
    <property type="entry name" value="WD40"/>
    <property type="match status" value="4"/>
</dbReference>
<organism evidence="5 6">
    <name type="scientific">Stylonychia lemnae</name>
    <name type="common">Ciliate</name>
    <dbReference type="NCBI Taxonomy" id="5949"/>
    <lineage>
        <taxon>Eukaryota</taxon>
        <taxon>Sar</taxon>
        <taxon>Alveolata</taxon>
        <taxon>Ciliophora</taxon>
        <taxon>Intramacronucleata</taxon>
        <taxon>Spirotrichea</taxon>
        <taxon>Stichotrichia</taxon>
        <taxon>Sporadotrichida</taxon>
        <taxon>Oxytrichidae</taxon>
        <taxon>Stylonychinae</taxon>
        <taxon>Stylonychia</taxon>
    </lineage>
</organism>
<dbReference type="Proteomes" id="UP000039865">
    <property type="component" value="Unassembled WGS sequence"/>
</dbReference>
<protein>
    <submittedName>
        <fullName evidence="5">Wd repeat-containing protein 49</fullName>
    </submittedName>
</protein>
<dbReference type="OMA" id="INIREPN"/>
<keyword evidence="6" id="KW-1185">Reference proteome</keyword>
<dbReference type="EMBL" id="CCKQ01008325">
    <property type="protein sequence ID" value="CDW79767.1"/>
    <property type="molecule type" value="Genomic_DNA"/>
</dbReference>
<dbReference type="PANTHER" id="PTHR44324:SF4">
    <property type="entry name" value="WD40 REPEAT DOMAIN 95"/>
    <property type="match status" value="1"/>
</dbReference>
<proteinExistence type="predicted"/>
<dbReference type="SUPFAM" id="SSF50978">
    <property type="entry name" value="WD40 repeat-like"/>
    <property type="match status" value="1"/>
</dbReference>
<dbReference type="AlphaFoldDB" id="A0A078AE17"/>
<keyword evidence="2" id="KW-0677">Repeat</keyword>
<dbReference type="InterPro" id="IPR001680">
    <property type="entry name" value="WD40_rpt"/>
</dbReference>
<dbReference type="SUPFAM" id="SSF50998">
    <property type="entry name" value="Quinoprotein alcohol dehydrogenase-like"/>
    <property type="match status" value="1"/>
</dbReference>
<keyword evidence="1 3" id="KW-0853">WD repeat</keyword>
<accession>A0A078AE17</accession>
<dbReference type="InterPro" id="IPR036322">
    <property type="entry name" value="WD40_repeat_dom_sf"/>
</dbReference>
<evidence type="ECO:0000256" key="4">
    <source>
        <dbReference type="SAM" id="MobiDB-lite"/>
    </source>
</evidence>
<feature type="repeat" description="WD" evidence="3">
    <location>
        <begin position="394"/>
        <end position="435"/>
    </location>
</feature>